<sequence>MLLQLLPNRAKHYFNATKSFHLGKPAINYGQFLINQELATLHMSLQDFADMPSSSFNWQGVLQNCNGFLNIFMQAAEQLDSEEARELLAQTTQDSTKDSKML</sequence>
<accession>A0A1C7MXN3</accession>
<organism evidence="1 2">
    <name type="scientific">Choanephora cucurbitarum</name>
    <dbReference type="NCBI Taxonomy" id="101091"/>
    <lineage>
        <taxon>Eukaryota</taxon>
        <taxon>Fungi</taxon>
        <taxon>Fungi incertae sedis</taxon>
        <taxon>Mucoromycota</taxon>
        <taxon>Mucoromycotina</taxon>
        <taxon>Mucoromycetes</taxon>
        <taxon>Mucorales</taxon>
        <taxon>Mucorineae</taxon>
        <taxon>Choanephoraceae</taxon>
        <taxon>Choanephoroideae</taxon>
        <taxon>Choanephora</taxon>
    </lineage>
</organism>
<proteinExistence type="predicted"/>
<dbReference type="InParanoid" id="A0A1C7MXN3"/>
<evidence type="ECO:0000313" key="1">
    <source>
        <dbReference type="EMBL" id="OBZ81159.1"/>
    </source>
</evidence>
<reference evidence="1 2" key="1">
    <citation type="submission" date="2016-03" db="EMBL/GenBank/DDBJ databases">
        <title>Choanephora cucurbitarum.</title>
        <authorList>
            <person name="Min B."/>
            <person name="Park H."/>
            <person name="Park J.-H."/>
            <person name="Shin H.-D."/>
            <person name="Choi I.-G."/>
        </authorList>
    </citation>
    <scope>NUCLEOTIDE SEQUENCE [LARGE SCALE GENOMIC DNA]</scope>
    <source>
        <strain evidence="1 2">KUS-F28377</strain>
    </source>
</reference>
<protein>
    <submittedName>
        <fullName evidence="1">Uncharacterized protein</fullName>
    </submittedName>
</protein>
<dbReference type="EMBL" id="LUGH01001395">
    <property type="protein sequence ID" value="OBZ81159.1"/>
    <property type="molecule type" value="Genomic_DNA"/>
</dbReference>
<name>A0A1C7MXN3_9FUNG</name>
<comment type="caution">
    <text evidence="1">The sequence shown here is derived from an EMBL/GenBank/DDBJ whole genome shotgun (WGS) entry which is preliminary data.</text>
</comment>
<evidence type="ECO:0000313" key="2">
    <source>
        <dbReference type="Proteomes" id="UP000093000"/>
    </source>
</evidence>
<gene>
    <name evidence="1" type="ORF">A0J61_10792</name>
</gene>
<dbReference type="Proteomes" id="UP000093000">
    <property type="component" value="Unassembled WGS sequence"/>
</dbReference>
<keyword evidence="2" id="KW-1185">Reference proteome</keyword>
<dbReference type="AlphaFoldDB" id="A0A1C7MXN3"/>